<proteinExistence type="predicted"/>
<dbReference type="InterPro" id="IPR007343">
    <property type="entry name" value="Uncharacterised_pept_Zn_put"/>
</dbReference>
<evidence type="ECO:0000313" key="7">
    <source>
        <dbReference type="EMBL" id="MBB6259885.1"/>
    </source>
</evidence>
<evidence type="ECO:0000256" key="3">
    <source>
        <dbReference type="ARBA" id="ARBA00022989"/>
    </source>
</evidence>
<keyword evidence="4 6" id="KW-0472">Membrane</keyword>
<protein>
    <recommendedName>
        <fullName evidence="9">Flagellar biosynthesis protein FlgM</fullName>
    </recommendedName>
</protein>
<gene>
    <name evidence="7" type="ORF">FHS77_000393</name>
</gene>
<evidence type="ECO:0000256" key="4">
    <source>
        <dbReference type="ARBA" id="ARBA00023136"/>
    </source>
</evidence>
<evidence type="ECO:0008006" key="9">
    <source>
        <dbReference type="Google" id="ProtNLM"/>
    </source>
</evidence>
<dbReference type="AlphaFoldDB" id="A0A841LPC5"/>
<dbReference type="RefSeq" id="WP_184219194.1">
    <property type="nucleotide sequence ID" value="NZ_JACIIU010000001.1"/>
</dbReference>
<dbReference type="Pfam" id="PF04228">
    <property type="entry name" value="Zn_peptidase"/>
    <property type="match status" value="1"/>
</dbReference>
<comment type="subcellular location">
    <subcellularLocation>
        <location evidence="1">Membrane</location>
        <topology evidence="1">Single-pass membrane protein</topology>
    </subcellularLocation>
</comment>
<keyword evidence="3 6" id="KW-1133">Transmembrane helix</keyword>
<evidence type="ECO:0000256" key="5">
    <source>
        <dbReference type="SAM" id="MobiDB-lite"/>
    </source>
</evidence>
<feature type="compositionally biased region" description="Gly residues" evidence="5">
    <location>
        <begin position="21"/>
        <end position="32"/>
    </location>
</feature>
<dbReference type="Proteomes" id="UP000555393">
    <property type="component" value="Unassembled WGS sequence"/>
</dbReference>
<dbReference type="PANTHER" id="PTHR30168:SF0">
    <property type="entry name" value="INNER MEMBRANE PROTEIN"/>
    <property type="match status" value="1"/>
</dbReference>
<organism evidence="7 8">
    <name type="scientific">Paenochrobactrum gallinarii</name>
    <dbReference type="NCBI Taxonomy" id="643673"/>
    <lineage>
        <taxon>Bacteria</taxon>
        <taxon>Pseudomonadati</taxon>
        <taxon>Pseudomonadota</taxon>
        <taxon>Alphaproteobacteria</taxon>
        <taxon>Hyphomicrobiales</taxon>
        <taxon>Brucellaceae</taxon>
        <taxon>Paenochrobactrum</taxon>
    </lineage>
</organism>
<sequence>MRWQGRRQSDNVEDRRVNGDNGMGGSRGGFGGGLGRGMGRGMGGPAFNIVRGGGIRGIIILVIMFFVLKFIGIDPWTVLFNDGSMPAQTQSQQSGRSVAQGGQVQNDEMTQFVRTILAETEDTWSGIFQSQGAQYPAPSLVLFKDRVSSACGTASSASGPFYCPGDKKVYIDLTFYDELANRFRASGNFAQAYVLAHEVGHHVQNLLGILPKFNQMRQNMSEVEANKMSVRVELQADCFAGIWGYYTEQKGLLETGDLEDALNAAHQIGDDTLQKRSQGYVVPDSFNHGTSEQRAKWFKRGFETGKLDACDTFSGAI</sequence>
<keyword evidence="8" id="KW-1185">Reference proteome</keyword>
<dbReference type="PANTHER" id="PTHR30168">
    <property type="entry name" value="PUTATIVE MEMBRANE PROTEIN YPFJ"/>
    <property type="match status" value="1"/>
</dbReference>
<dbReference type="GO" id="GO:0016020">
    <property type="term" value="C:membrane"/>
    <property type="evidence" value="ECO:0007669"/>
    <property type="project" value="UniProtKB-SubCell"/>
</dbReference>
<evidence type="ECO:0000256" key="1">
    <source>
        <dbReference type="ARBA" id="ARBA00004167"/>
    </source>
</evidence>
<feature type="transmembrane region" description="Helical" evidence="6">
    <location>
        <begin position="58"/>
        <end position="79"/>
    </location>
</feature>
<dbReference type="EMBL" id="JACIIU010000001">
    <property type="protein sequence ID" value="MBB6259885.1"/>
    <property type="molecule type" value="Genomic_DNA"/>
</dbReference>
<comment type="caution">
    <text evidence="7">The sequence shown here is derived from an EMBL/GenBank/DDBJ whole genome shotgun (WGS) entry which is preliminary data.</text>
</comment>
<name>A0A841LPC5_9HYPH</name>
<keyword evidence="2 6" id="KW-0812">Transmembrane</keyword>
<reference evidence="7 8" key="1">
    <citation type="submission" date="2020-08" db="EMBL/GenBank/DDBJ databases">
        <title>Genomic Encyclopedia of Type Strains, Phase IV (KMG-IV): sequencing the most valuable type-strain genomes for metagenomic binning, comparative biology and taxonomic classification.</title>
        <authorList>
            <person name="Goeker M."/>
        </authorList>
    </citation>
    <scope>NUCLEOTIDE SEQUENCE [LARGE SCALE GENOMIC DNA]</scope>
    <source>
        <strain evidence="7 8">DSM 22336</strain>
    </source>
</reference>
<evidence type="ECO:0000313" key="8">
    <source>
        <dbReference type="Proteomes" id="UP000555393"/>
    </source>
</evidence>
<feature type="region of interest" description="Disordered" evidence="5">
    <location>
        <begin position="1"/>
        <end position="32"/>
    </location>
</feature>
<evidence type="ECO:0000256" key="2">
    <source>
        <dbReference type="ARBA" id="ARBA00022692"/>
    </source>
</evidence>
<accession>A0A841LPC5</accession>
<evidence type="ECO:0000256" key="6">
    <source>
        <dbReference type="SAM" id="Phobius"/>
    </source>
</evidence>
<feature type="compositionally biased region" description="Basic and acidic residues" evidence="5">
    <location>
        <begin position="7"/>
        <end position="18"/>
    </location>
</feature>